<keyword evidence="3" id="KW-1185">Reference proteome</keyword>
<dbReference type="Pfam" id="PF08786">
    <property type="entry name" value="DcrB"/>
    <property type="match status" value="1"/>
</dbReference>
<dbReference type="AlphaFoldDB" id="A0A2P8H8E0"/>
<dbReference type="EMBL" id="PYAW01000012">
    <property type="protein sequence ID" value="PSL42497.1"/>
    <property type="molecule type" value="Genomic_DNA"/>
</dbReference>
<dbReference type="InterPro" id="IPR014894">
    <property type="entry name" value="DcrB/EagT6"/>
</dbReference>
<protein>
    <submittedName>
        <fullName evidence="2">Putative lipoprotein LpqN</fullName>
    </submittedName>
</protein>
<dbReference type="InterPro" id="IPR016123">
    <property type="entry name" value="Mog1/PsbP_a/b/a-sand"/>
</dbReference>
<reference evidence="2 3" key="1">
    <citation type="submission" date="2018-03" db="EMBL/GenBank/DDBJ databases">
        <title>Genomic Encyclopedia of Archaeal and Bacterial Type Strains, Phase II (KMG-II): from individual species to whole genera.</title>
        <authorList>
            <person name="Goeker M."/>
        </authorList>
    </citation>
    <scope>NUCLEOTIDE SEQUENCE [LARGE SCALE GENOMIC DNA]</scope>
    <source>
        <strain evidence="2 3">DSM 24859</strain>
    </source>
</reference>
<gene>
    <name evidence="2" type="ORF">CLV51_11225</name>
</gene>
<evidence type="ECO:0000313" key="2">
    <source>
        <dbReference type="EMBL" id="PSL42497.1"/>
    </source>
</evidence>
<evidence type="ECO:0000256" key="1">
    <source>
        <dbReference type="SAM" id="MobiDB-lite"/>
    </source>
</evidence>
<organism evidence="2 3">
    <name type="scientific">Chitinophaga niastensis</name>
    <dbReference type="NCBI Taxonomy" id="536980"/>
    <lineage>
        <taxon>Bacteria</taxon>
        <taxon>Pseudomonadati</taxon>
        <taxon>Bacteroidota</taxon>
        <taxon>Chitinophagia</taxon>
        <taxon>Chitinophagales</taxon>
        <taxon>Chitinophagaceae</taxon>
        <taxon>Chitinophaga</taxon>
    </lineage>
</organism>
<dbReference type="Gene3D" id="3.40.1000.10">
    <property type="entry name" value="Mog1/PsbP, alpha/beta/alpha sandwich"/>
    <property type="match status" value="1"/>
</dbReference>
<comment type="caution">
    <text evidence="2">The sequence shown here is derived from an EMBL/GenBank/DDBJ whole genome shotgun (WGS) entry which is preliminary data.</text>
</comment>
<proteinExistence type="predicted"/>
<dbReference type="Proteomes" id="UP000240971">
    <property type="component" value="Unassembled WGS sequence"/>
</dbReference>
<sequence>MLELAGKSPGMNAGNGTFSIKTPEGWTKKDTVMSRIEYTFMMAPKLEGSPFQANVNIVTQQLKEGFTLEKYMESTRKEMESFFSNYQQLGDGERMVTDVKAQWMKCQYKHRESGLMLNAQVTILVKNNITYGITLTTLHNELDKYSPALEVILNSFTTK</sequence>
<dbReference type="SUPFAM" id="SSF55724">
    <property type="entry name" value="Mog1p/PsbP-like"/>
    <property type="match status" value="1"/>
</dbReference>
<accession>A0A2P8H8E0</accession>
<evidence type="ECO:0000313" key="3">
    <source>
        <dbReference type="Proteomes" id="UP000240971"/>
    </source>
</evidence>
<name>A0A2P8H8E0_CHINA</name>
<feature type="region of interest" description="Disordered" evidence="1">
    <location>
        <begin position="1"/>
        <end position="22"/>
    </location>
</feature>
<keyword evidence="2" id="KW-0449">Lipoprotein</keyword>